<comment type="caution">
    <text evidence="1">The sequence shown here is derived from an EMBL/GenBank/DDBJ whole genome shotgun (WGS) entry which is preliminary data.</text>
</comment>
<organism evidence="1 2">
    <name type="scientific">Pseudomonas syringae pv. maculicola</name>
    <dbReference type="NCBI Taxonomy" id="59511"/>
    <lineage>
        <taxon>Bacteria</taxon>
        <taxon>Pseudomonadati</taxon>
        <taxon>Pseudomonadota</taxon>
        <taxon>Gammaproteobacteria</taxon>
        <taxon>Pseudomonadales</taxon>
        <taxon>Pseudomonadaceae</taxon>
        <taxon>Pseudomonas</taxon>
    </lineage>
</organism>
<evidence type="ECO:0000313" key="2">
    <source>
        <dbReference type="Proteomes" id="UP000282378"/>
    </source>
</evidence>
<reference evidence="1 2" key="1">
    <citation type="submission" date="2018-08" db="EMBL/GenBank/DDBJ databases">
        <title>Recombination of ecologically and evolutionarily significant loci maintains genetic cohesion in the Pseudomonas syringae species complex.</title>
        <authorList>
            <person name="Dillon M."/>
            <person name="Thakur S."/>
            <person name="Almeida R.N.D."/>
            <person name="Weir B.S."/>
            <person name="Guttman D.S."/>
        </authorList>
    </citation>
    <scope>NUCLEOTIDE SEQUENCE [LARGE SCALE GENOMIC DNA]</scope>
    <source>
        <strain evidence="1 2">88_10</strain>
    </source>
</reference>
<dbReference type="AlphaFoldDB" id="A0A3M2ZBC1"/>
<feature type="non-terminal residue" evidence="1">
    <location>
        <position position="1"/>
    </location>
</feature>
<evidence type="ECO:0000313" key="1">
    <source>
        <dbReference type="EMBL" id="RML85177.1"/>
    </source>
</evidence>
<protein>
    <submittedName>
        <fullName evidence="1">Uncharacterized protein</fullName>
    </submittedName>
</protein>
<dbReference type="EMBL" id="RBNL01001845">
    <property type="protein sequence ID" value="RML85177.1"/>
    <property type="molecule type" value="Genomic_DNA"/>
</dbReference>
<name>A0A3M2ZBC1_PSEYM</name>
<gene>
    <name evidence="1" type="ORF">APX70_07497</name>
</gene>
<dbReference type="Proteomes" id="UP000282378">
    <property type="component" value="Unassembled WGS sequence"/>
</dbReference>
<accession>A0A3M2ZBC1</accession>
<sequence length="66" mass="7355">SGSPWSRQNVFSAVTVFDCRSADCHFHVFLPLPRLSIFSIGAYYPSVLFVEIGNALSGVKNRHWVA</sequence>
<proteinExistence type="predicted"/>